<proteinExistence type="predicted"/>
<accession>A0ABQ7EU60</accession>
<comment type="caution">
    <text evidence="1">The sequence shown here is derived from an EMBL/GenBank/DDBJ whole genome shotgun (WGS) entry which is preliminary data.</text>
</comment>
<organism evidence="1 2">
    <name type="scientific">Brassica cretica</name>
    <name type="common">Mustard</name>
    <dbReference type="NCBI Taxonomy" id="69181"/>
    <lineage>
        <taxon>Eukaryota</taxon>
        <taxon>Viridiplantae</taxon>
        <taxon>Streptophyta</taxon>
        <taxon>Embryophyta</taxon>
        <taxon>Tracheophyta</taxon>
        <taxon>Spermatophyta</taxon>
        <taxon>Magnoliopsida</taxon>
        <taxon>eudicotyledons</taxon>
        <taxon>Gunneridae</taxon>
        <taxon>Pentapetalae</taxon>
        <taxon>rosids</taxon>
        <taxon>malvids</taxon>
        <taxon>Brassicales</taxon>
        <taxon>Brassicaceae</taxon>
        <taxon>Brassiceae</taxon>
        <taxon>Brassica</taxon>
    </lineage>
</organism>
<reference evidence="1 2" key="1">
    <citation type="journal article" date="2020" name="BMC Genomics">
        <title>Intraspecific diversification of the crop wild relative Brassica cretica Lam. using demographic model selection.</title>
        <authorList>
            <person name="Kioukis A."/>
            <person name="Michalopoulou V.A."/>
            <person name="Briers L."/>
            <person name="Pirintsos S."/>
            <person name="Studholme D.J."/>
            <person name="Pavlidis P."/>
            <person name="Sarris P.F."/>
        </authorList>
    </citation>
    <scope>NUCLEOTIDE SEQUENCE [LARGE SCALE GENOMIC DNA]</scope>
    <source>
        <strain evidence="2">cv. PFS-1207/04</strain>
    </source>
</reference>
<protein>
    <recommendedName>
        <fullName evidence="3">Aminotransferase class I/classII domain-containing protein</fullName>
    </recommendedName>
</protein>
<name>A0ABQ7EU60_BRACR</name>
<sequence>MVLPIGTLSTSIESAASSECVLVASSGLSKGLGCGLSALRRATSIFGFCTRYGWADVGVLLRTPRESGSSRHCKMRLTL</sequence>
<dbReference type="EMBL" id="QGKV02000297">
    <property type="protein sequence ID" value="KAF3607102.1"/>
    <property type="molecule type" value="Genomic_DNA"/>
</dbReference>
<evidence type="ECO:0000313" key="2">
    <source>
        <dbReference type="Proteomes" id="UP000266723"/>
    </source>
</evidence>
<evidence type="ECO:0000313" key="1">
    <source>
        <dbReference type="EMBL" id="KAF3607102.1"/>
    </source>
</evidence>
<gene>
    <name evidence="1" type="ORF">DY000_02048221</name>
</gene>
<keyword evidence="2" id="KW-1185">Reference proteome</keyword>
<evidence type="ECO:0008006" key="3">
    <source>
        <dbReference type="Google" id="ProtNLM"/>
    </source>
</evidence>
<dbReference type="Proteomes" id="UP000266723">
    <property type="component" value="Unassembled WGS sequence"/>
</dbReference>